<reference evidence="3" key="1">
    <citation type="submission" date="2017-02" db="EMBL/GenBank/DDBJ databases">
        <authorList>
            <person name="Varghese N."/>
            <person name="Submissions S."/>
        </authorList>
    </citation>
    <scope>NUCLEOTIDE SEQUENCE [LARGE SCALE GENOMIC DNA]</scope>
    <source>
        <strain evidence="3">UM2</strain>
    </source>
</reference>
<dbReference type="STRING" id="439228.SAMN06295920_105391"/>
<organism evidence="2 3">
    <name type="scientific">Rhizorhabdus histidinilytica</name>
    <dbReference type="NCBI Taxonomy" id="439228"/>
    <lineage>
        <taxon>Bacteria</taxon>
        <taxon>Pseudomonadati</taxon>
        <taxon>Pseudomonadota</taxon>
        <taxon>Alphaproteobacteria</taxon>
        <taxon>Sphingomonadales</taxon>
        <taxon>Sphingomonadaceae</taxon>
        <taxon>Rhizorhabdus</taxon>
    </lineage>
</organism>
<feature type="transmembrane region" description="Helical" evidence="1">
    <location>
        <begin position="62"/>
        <end position="83"/>
    </location>
</feature>
<feature type="transmembrane region" description="Helical" evidence="1">
    <location>
        <begin position="271"/>
        <end position="289"/>
    </location>
</feature>
<name>A0A1T5DRI4_9SPHN</name>
<proteinExistence type="predicted"/>
<feature type="transmembrane region" description="Helical" evidence="1">
    <location>
        <begin position="144"/>
        <end position="161"/>
    </location>
</feature>
<feature type="transmembrane region" description="Helical" evidence="1">
    <location>
        <begin position="349"/>
        <end position="367"/>
    </location>
</feature>
<evidence type="ECO:0000313" key="3">
    <source>
        <dbReference type="Proteomes" id="UP000189818"/>
    </source>
</evidence>
<dbReference type="RefSeq" id="WP_079648742.1">
    <property type="nucleotide sequence ID" value="NZ_FUYM01000005.1"/>
</dbReference>
<evidence type="ECO:0008006" key="4">
    <source>
        <dbReference type="Google" id="ProtNLM"/>
    </source>
</evidence>
<gene>
    <name evidence="2" type="ORF">SAMN06295920_105391</name>
</gene>
<keyword evidence="3" id="KW-1185">Reference proteome</keyword>
<protein>
    <recommendedName>
        <fullName evidence="4">Glycosyltransferase RgtA/B/C/D-like domain-containing protein</fullName>
    </recommendedName>
</protein>
<feature type="transmembrane region" description="Helical" evidence="1">
    <location>
        <begin position="20"/>
        <end position="41"/>
    </location>
</feature>
<keyword evidence="1" id="KW-0472">Membrane</keyword>
<sequence length="531" mass="59754">MFRSTPPLTPPSGWWTRPWYIAFLAIISIIPLIRPEVPPLVDLMGHMGRYRVELSAPSSPLLTEYFSFQWALMGNLGVDLLIIPMAKLFGLELGVKLIVMMVPPLTLTGFLLIAREVHGRLPATAGLVAPFAYCWPFQWGFINYVLAMALALNAFALWLYLARMGRVRLRAILFVPIGCLVWLAHGFAWGVLGLLAFSAEIVRMRDVEGRGYVEALWRGALHCLPLAPPMLLMLLWRSGDVQGETADWFNWKAKYVYLVSSLRTQWMEFDIWLVSLLILLVLFGIGSIGWRRVGVDMRRTLGVATLVLIIAYVLMPRIVIGSAYADMRLAPYVVAIGVLGLVPRTTNRVALGAIAAVALAIFGVRVWQATVQFAGISAYQEKQLAALDHVDRNARIFALVDLPCLSRWESPRLEHLGAMAIVRREAFVNGQWTMAGAQLLSIKYAPAKGYAEDPTQVMRPRRCRAPRSRSIESSIALFPRDAFDYLWLINASRDRWPINDPSLKLIWNGGERGALYRIQEDVPPFRFKPVR</sequence>
<dbReference type="AlphaFoldDB" id="A0A1T5DRI4"/>
<dbReference type="EMBL" id="FUYM01000005">
    <property type="protein sequence ID" value="SKB74291.1"/>
    <property type="molecule type" value="Genomic_DNA"/>
</dbReference>
<feature type="transmembrane region" description="Helical" evidence="1">
    <location>
        <begin position="173"/>
        <end position="197"/>
    </location>
</feature>
<dbReference type="OrthoDB" id="7293882at2"/>
<evidence type="ECO:0000256" key="1">
    <source>
        <dbReference type="SAM" id="Phobius"/>
    </source>
</evidence>
<feature type="transmembrane region" description="Helical" evidence="1">
    <location>
        <begin position="301"/>
        <end position="319"/>
    </location>
</feature>
<evidence type="ECO:0000313" key="2">
    <source>
        <dbReference type="EMBL" id="SKB74291.1"/>
    </source>
</evidence>
<keyword evidence="1" id="KW-1133">Transmembrane helix</keyword>
<dbReference type="Proteomes" id="UP000189818">
    <property type="component" value="Unassembled WGS sequence"/>
</dbReference>
<feature type="transmembrane region" description="Helical" evidence="1">
    <location>
        <begin position="95"/>
        <end position="114"/>
    </location>
</feature>
<accession>A0A1T5DRI4</accession>
<keyword evidence="1" id="KW-0812">Transmembrane</keyword>